<evidence type="ECO:0000256" key="1">
    <source>
        <dbReference type="ARBA" id="ARBA00023239"/>
    </source>
</evidence>
<dbReference type="SMART" id="SM01130">
    <property type="entry name" value="DHDPS"/>
    <property type="match status" value="1"/>
</dbReference>
<dbReference type="PRINTS" id="PR00146">
    <property type="entry name" value="DHPICSNTHASE"/>
</dbReference>
<sequence>MRKVEERFGLSAALTLPVGPADEIDHARLAAHARWCLDHGCDSVTAFGTTGEGASVGLAERERVFAAFAAARIAGGDVVGGIAASAVTEAAGQALMALDFGCRALLLPPPFYFKGVGDAGLFAWFARLFEALGGAARGVILYNIPSVTQVPLSLELVGRLRTAFPEVIAGVKDSSGDWPYTERLLAGHGDLAVMIGDERHLAEGVRRGAQGAISGLANVCPETLVPMVREGRGDRRVERLVDELLKHPVIPAVKALVAHRTGDDAWLAVRPPLISLSAADARRLGSFYDTIFAAEAA</sequence>
<dbReference type="Pfam" id="PF00701">
    <property type="entry name" value="DHDPS"/>
    <property type="match status" value="1"/>
</dbReference>
<dbReference type="GO" id="GO:0047448">
    <property type="term" value="F:5-dehydro-4-deoxyglucarate dehydratase activity"/>
    <property type="evidence" value="ECO:0007669"/>
    <property type="project" value="UniProtKB-EC"/>
</dbReference>
<dbReference type="Gene3D" id="3.20.20.70">
    <property type="entry name" value="Aldolase class I"/>
    <property type="match status" value="1"/>
</dbReference>
<dbReference type="Proteomes" id="UP001321492">
    <property type="component" value="Unassembled WGS sequence"/>
</dbReference>
<evidence type="ECO:0000313" key="3">
    <source>
        <dbReference type="EMBL" id="MDJ1157496.1"/>
    </source>
</evidence>
<dbReference type="InterPro" id="IPR002220">
    <property type="entry name" value="DapA-like"/>
</dbReference>
<evidence type="ECO:0000256" key="2">
    <source>
        <dbReference type="PIRNR" id="PIRNR001365"/>
    </source>
</evidence>
<keyword evidence="1 2" id="KW-0456">Lyase</keyword>
<dbReference type="GO" id="GO:0008840">
    <property type="term" value="F:4-hydroxy-tetrahydrodipicolinate synthase activity"/>
    <property type="evidence" value="ECO:0007669"/>
    <property type="project" value="UniProtKB-EC"/>
</dbReference>
<reference evidence="3 4" key="1">
    <citation type="submission" date="2023-05" db="EMBL/GenBank/DDBJ databases">
        <title>Chelatococcus sp. nov., a moderately thermophilic bacterium isolated from hot spring microbial mat.</title>
        <authorList>
            <person name="Hu C.-J."/>
            <person name="Li W.-J."/>
        </authorList>
    </citation>
    <scope>NUCLEOTIDE SEQUENCE [LARGE SCALE GENOMIC DNA]</scope>
    <source>
        <strain evidence="3 4">SYSU G07232</strain>
    </source>
</reference>
<dbReference type="PANTHER" id="PTHR42849:SF1">
    <property type="entry name" value="N-ACETYLNEURAMINATE LYASE"/>
    <property type="match status" value="1"/>
</dbReference>
<accession>A0ABT7AFU1</accession>
<dbReference type="EC" id="4.2.1.41" evidence="3"/>
<dbReference type="PANTHER" id="PTHR42849">
    <property type="entry name" value="N-ACETYLNEURAMINATE LYASE"/>
    <property type="match status" value="1"/>
</dbReference>
<protein>
    <submittedName>
        <fullName evidence="3">Dihydrodipicolinate synthase family protein</fullName>
        <ecNumber evidence="3">4.1.3.3</ecNumber>
        <ecNumber evidence="3">4.2.1.41</ecNumber>
        <ecNumber evidence="3">4.3.3.7</ecNumber>
    </submittedName>
</protein>
<organism evidence="3 4">
    <name type="scientific">Chelatococcus albus</name>
    <dbReference type="NCBI Taxonomy" id="3047466"/>
    <lineage>
        <taxon>Bacteria</taxon>
        <taxon>Pseudomonadati</taxon>
        <taxon>Pseudomonadota</taxon>
        <taxon>Alphaproteobacteria</taxon>
        <taxon>Hyphomicrobiales</taxon>
        <taxon>Chelatococcaceae</taxon>
        <taxon>Chelatococcus</taxon>
    </lineage>
</organism>
<dbReference type="RefSeq" id="WP_283739484.1">
    <property type="nucleotide sequence ID" value="NZ_JASJEV010000002.1"/>
</dbReference>
<dbReference type="CDD" id="cd00408">
    <property type="entry name" value="DHDPS-like"/>
    <property type="match status" value="1"/>
</dbReference>
<dbReference type="EMBL" id="JASJEV010000002">
    <property type="protein sequence ID" value="MDJ1157496.1"/>
    <property type="molecule type" value="Genomic_DNA"/>
</dbReference>
<name>A0ABT7AFU1_9HYPH</name>
<dbReference type="EC" id="4.1.3.3" evidence="3"/>
<dbReference type="InterPro" id="IPR013785">
    <property type="entry name" value="Aldolase_TIM"/>
</dbReference>
<evidence type="ECO:0000313" key="4">
    <source>
        <dbReference type="Proteomes" id="UP001321492"/>
    </source>
</evidence>
<comment type="similarity">
    <text evidence="2">Belongs to the DapA family.</text>
</comment>
<keyword evidence="4" id="KW-1185">Reference proteome</keyword>
<dbReference type="GO" id="GO:0008747">
    <property type="term" value="F:N-acetylneuraminate lyase activity"/>
    <property type="evidence" value="ECO:0007669"/>
    <property type="project" value="UniProtKB-EC"/>
</dbReference>
<dbReference type="EC" id="4.3.3.7" evidence="3"/>
<comment type="caution">
    <text evidence="3">The sequence shown here is derived from an EMBL/GenBank/DDBJ whole genome shotgun (WGS) entry which is preliminary data.</text>
</comment>
<gene>
    <name evidence="3" type="ORF">QNA08_04490</name>
</gene>
<proteinExistence type="inferred from homology"/>
<dbReference type="SUPFAM" id="SSF51569">
    <property type="entry name" value="Aldolase"/>
    <property type="match status" value="1"/>
</dbReference>
<dbReference type="PIRSF" id="PIRSF001365">
    <property type="entry name" value="DHDPS"/>
    <property type="match status" value="1"/>
</dbReference>